<evidence type="ECO:0000313" key="10">
    <source>
        <dbReference type="Proteomes" id="UP000254293"/>
    </source>
</evidence>
<protein>
    <recommendedName>
        <fullName evidence="6 7">6-phosphogluconolactonase</fullName>
        <shortName evidence="7">6PGL</shortName>
        <ecNumber evidence="5 7">3.1.1.31</ecNumber>
    </recommendedName>
</protein>
<dbReference type="EC" id="3.1.1.31" evidence="5 7"/>
<comment type="pathway">
    <text evidence="3 7">Carbohydrate degradation; pentose phosphate pathway; D-ribulose 5-phosphate from D-glucose 6-phosphate (oxidative stage): step 2/3.</text>
</comment>
<dbReference type="Proteomes" id="UP000254293">
    <property type="component" value="Unassembled WGS sequence"/>
</dbReference>
<dbReference type="PANTHER" id="PTHR11054">
    <property type="entry name" value="6-PHOSPHOGLUCONOLACTONASE"/>
    <property type="match status" value="1"/>
</dbReference>
<evidence type="ECO:0000259" key="8">
    <source>
        <dbReference type="Pfam" id="PF01182"/>
    </source>
</evidence>
<dbReference type="UniPathway" id="UPA00115">
    <property type="reaction ID" value="UER00409"/>
</dbReference>
<dbReference type="GO" id="GO:0005975">
    <property type="term" value="P:carbohydrate metabolic process"/>
    <property type="evidence" value="ECO:0007669"/>
    <property type="project" value="UniProtKB-UniRule"/>
</dbReference>
<dbReference type="RefSeq" id="WP_115308682.1">
    <property type="nucleotide sequence ID" value="NZ_CP091516.1"/>
</dbReference>
<dbReference type="AlphaFoldDB" id="A0A377R1J9"/>
<feature type="domain" description="Glucosamine/galactosamine-6-phosphate isomerase" evidence="8">
    <location>
        <begin position="9"/>
        <end position="214"/>
    </location>
</feature>
<dbReference type="GO" id="GO:0006098">
    <property type="term" value="P:pentose-phosphate shunt"/>
    <property type="evidence" value="ECO:0007669"/>
    <property type="project" value="UniProtKB-UniPathway"/>
</dbReference>
<dbReference type="InterPro" id="IPR037171">
    <property type="entry name" value="NagB/RpiA_transferase-like"/>
</dbReference>
<dbReference type="CDD" id="cd01400">
    <property type="entry name" value="6PGL"/>
    <property type="match status" value="1"/>
</dbReference>
<reference evidence="9 10" key="1">
    <citation type="submission" date="2018-06" db="EMBL/GenBank/DDBJ databases">
        <authorList>
            <consortium name="Pathogen Informatics"/>
            <person name="Doyle S."/>
        </authorList>
    </citation>
    <scope>NUCLEOTIDE SEQUENCE [LARGE SCALE GENOMIC DNA]</scope>
    <source>
        <strain evidence="9 10">NCTC13336</strain>
    </source>
</reference>
<comment type="catalytic activity">
    <reaction evidence="1 7">
        <text>6-phospho-D-glucono-1,5-lactone + H2O = 6-phospho-D-gluconate + H(+)</text>
        <dbReference type="Rhea" id="RHEA:12556"/>
        <dbReference type="ChEBI" id="CHEBI:15377"/>
        <dbReference type="ChEBI" id="CHEBI:15378"/>
        <dbReference type="ChEBI" id="CHEBI:57955"/>
        <dbReference type="ChEBI" id="CHEBI:58759"/>
        <dbReference type="EC" id="3.1.1.31"/>
    </reaction>
</comment>
<organism evidence="9 10">
    <name type="scientific">Kingella potus</name>
    <dbReference type="NCBI Taxonomy" id="265175"/>
    <lineage>
        <taxon>Bacteria</taxon>
        <taxon>Pseudomonadati</taxon>
        <taxon>Pseudomonadota</taxon>
        <taxon>Betaproteobacteria</taxon>
        <taxon>Neisseriales</taxon>
        <taxon>Neisseriaceae</taxon>
        <taxon>Kingella</taxon>
    </lineage>
</organism>
<keyword evidence="10" id="KW-1185">Reference proteome</keyword>
<dbReference type="InterPro" id="IPR005900">
    <property type="entry name" value="6-phosphogluconolactonase_DevB"/>
</dbReference>
<name>A0A377R1J9_9NEIS</name>
<accession>A0A377R1J9</accession>
<dbReference type="NCBIfam" id="TIGR01198">
    <property type="entry name" value="pgl"/>
    <property type="match status" value="1"/>
</dbReference>
<dbReference type="OrthoDB" id="9810967at2"/>
<evidence type="ECO:0000256" key="7">
    <source>
        <dbReference type="RuleBase" id="RU365095"/>
    </source>
</evidence>
<dbReference type="SUPFAM" id="SSF100950">
    <property type="entry name" value="NagB/RpiA/CoA transferase-like"/>
    <property type="match status" value="1"/>
</dbReference>
<dbReference type="GO" id="GO:0017057">
    <property type="term" value="F:6-phosphogluconolactonase activity"/>
    <property type="evidence" value="ECO:0007669"/>
    <property type="project" value="UniProtKB-UniRule"/>
</dbReference>
<keyword evidence="7 9" id="KW-0378">Hydrolase</keyword>
<evidence type="ECO:0000256" key="4">
    <source>
        <dbReference type="ARBA" id="ARBA00010662"/>
    </source>
</evidence>
<dbReference type="Gene3D" id="3.40.50.1360">
    <property type="match status" value="1"/>
</dbReference>
<dbReference type="PANTHER" id="PTHR11054:SF0">
    <property type="entry name" value="6-PHOSPHOGLUCONOLACTONASE"/>
    <property type="match status" value="1"/>
</dbReference>
<gene>
    <name evidence="7 9" type="primary">pgl</name>
    <name evidence="9" type="ORF">NCTC13336_01679</name>
</gene>
<evidence type="ECO:0000256" key="1">
    <source>
        <dbReference type="ARBA" id="ARBA00000832"/>
    </source>
</evidence>
<dbReference type="InterPro" id="IPR006148">
    <property type="entry name" value="Glc/Gal-6P_isomerase"/>
</dbReference>
<dbReference type="Pfam" id="PF01182">
    <property type="entry name" value="Glucosamine_iso"/>
    <property type="match status" value="1"/>
</dbReference>
<evidence type="ECO:0000256" key="3">
    <source>
        <dbReference type="ARBA" id="ARBA00004961"/>
    </source>
</evidence>
<sequence>MTAFHNFPTPEAAARALADTVARDLRTVLAQKGDAVLAVSGGRSPVLFFQALSQEDLDWAQVSVTLADERIVPTNHPDSNTRLVRGHLLQHRAAAAQWLPLVEDGGSVPPPEEAVRIALARYRPADVLVLGMGNDGHTASLFPDAPQLSDGLSPDYPQPLLHVSPPAAPHERISLTLAAAARVPHVYLAVGGEEKRRILEQALAAPAQYPVGRMIAAAQRAAVYCSRTA</sequence>
<dbReference type="EMBL" id="UGJJ01000002">
    <property type="protein sequence ID" value="STR02798.1"/>
    <property type="molecule type" value="Genomic_DNA"/>
</dbReference>
<evidence type="ECO:0000313" key="9">
    <source>
        <dbReference type="EMBL" id="STR02798.1"/>
    </source>
</evidence>
<dbReference type="InterPro" id="IPR039104">
    <property type="entry name" value="6PGL"/>
</dbReference>
<comment type="similarity">
    <text evidence="4 7">Belongs to the glucosamine/galactosamine-6-phosphate isomerase family. 6-phosphogluconolactonase subfamily.</text>
</comment>
<proteinExistence type="inferred from homology"/>
<evidence type="ECO:0000256" key="2">
    <source>
        <dbReference type="ARBA" id="ARBA00002681"/>
    </source>
</evidence>
<evidence type="ECO:0000256" key="6">
    <source>
        <dbReference type="ARBA" id="ARBA00020337"/>
    </source>
</evidence>
<comment type="function">
    <text evidence="2 7">Hydrolysis of 6-phosphogluconolactone to 6-phosphogluconate.</text>
</comment>
<evidence type="ECO:0000256" key="5">
    <source>
        <dbReference type="ARBA" id="ARBA00013198"/>
    </source>
</evidence>